<proteinExistence type="predicted"/>
<dbReference type="Proteomes" id="UP000002010">
    <property type="component" value="Chromosome"/>
</dbReference>
<protein>
    <submittedName>
        <fullName evidence="1">Uncharacterized protein</fullName>
    </submittedName>
</protein>
<organism evidence="1 2">
    <name type="scientific">Laribacter hongkongensis (strain HLHK9)</name>
    <dbReference type="NCBI Taxonomy" id="557598"/>
    <lineage>
        <taxon>Bacteria</taxon>
        <taxon>Pseudomonadati</taxon>
        <taxon>Pseudomonadota</taxon>
        <taxon>Betaproteobacteria</taxon>
        <taxon>Neisseriales</taxon>
        <taxon>Aquaspirillaceae</taxon>
        <taxon>Laribacter</taxon>
    </lineage>
</organism>
<evidence type="ECO:0000313" key="1">
    <source>
        <dbReference type="EMBL" id="ACO73721.1"/>
    </source>
</evidence>
<dbReference type="HOGENOM" id="CLU_2954881_0_0_4"/>
<dbReference type="AlphaFoldDB" id="C1D4C7"/>
<keyword evidence="2" id="KW-1185">Reference proteome</keyword>
<evidence type="ECO:0000313" key="2">
    <source>
        <dbReference type="Proteomes" id="UP000002010"/>
    </source>
</evidence>
<dbReference type="EMBL" id="CP001154">
    <property type="protein sequence ID" value="ACO73721.1"/>
    <property type="molecule type" value="Genomic_DNA"/>
</dbReference>
<reference evidence="1 2" key="1">
    <citation type="journal article" date="2009" name="PLoS Genet.">
        <title>The complete genome and proteome of Laribacter hongkongensis reveal potential mechanisms for adaptations to different temperatures and habitats.</title>
        <authorList>
            <person name="Woo P.C."/>
            <person name="Lau S.K."/>
            <person name="Tse H."/>
            <person name="Teng J.L."/>
            <person name="Curreem S.O."/>
            <person name="Tsang A.K."/>
            <person name="Fan R.Y."/>
            <person name="Wong G.K."/>
            <person name="Huang Y."/>
            <person name="Loman N.J."/>
            <person name="Snyder L.A."/>
            <person name="Cai J.J."/>
            <person name="Huang J.D."/>
            <person name="Mak W."/>
            <person name="Pallen M.J."/>
            <person name="Lok S."/>
            <person name="Yuen K.Y."/>
        </authorList>
    </citation>
    <scope>NUCLEOTIDE SEQUENCE [LARGE SCALE GENOMIC DNA]</scope>
    <source>
        <strain evidence="1 2">HLHK9</strain>
    </source>
</reference>
<gene>
    <name evidence="1" type="ordered locus">LHK_00728</name>
</gene>
<sequence>MRFHHRRAGVVFGSNQLDVLVLADDFGVHGRSEFRVKSVDSVVCRKHRSFSGSEREANV</sequence>
<name>C1D4C7_LARHH</name>
<dbReference type="KEGG" id="lhk:LHK_00728"/>
<accession>C1D4C7</accession>